<dbReference type="SUPFAM" id="SSF48208">
    <property type="entry name" value="Six-hairpin glycosidases"/>
    <property type="match status" value="1"/>
</dbReference>
<dbReference type="PANTHER" id="PTHR33886:SF8">
    <property type="entry name" value="UNSATURATED RHAMNOGALACTURONAN HYDROLASE (EUROFUNG)"/>
    <property type="match status" value="1"/>
</dbReference>
<dbReference type="InterPro" id="IPR010905">
    <property type="entry name" value="Glyco_hydro_88"/>
</dbReference>
<proteinExistence type="predicted"/>
<feature type="signal peptide" evidence="2">
    <location>
        <begin position="1"/>
        <end position="22"/>
    </location>
</feature>
<evidence type="ECO:0000256" key="1">
    <source>
        <dbReference type="ARBA" id="ARBA00022801"/>
    </source>
</evidence>
<evidence type="ECO:0000256" key="2">
    <source>
        <dbReference type="SAM" id="SignalP"/>
    </source>
</evidence>
<feature type="chain" id="PRO_5045891122" evidence="2">
    <location>
        <begin position="23"/>
        <end position="664"/>
    </location>
</feature>
<sequence length="664" mass="75142">MKFSLFGYLLVFSHFISAQSTANQPDRDTPWSQRMVATIMTNNADSIAYVKEGKDAHWEYEMGVILQAVEQVWYRTADDRYFQYIQKNMDRYVTANGDIRTYKMDDYNIDFVTPGRSLLMLAQQSLPGNEKYRKAADLLRKQITQQPRTKEGGFWHKKRYPYQMWLDGLYMAEPFYAEYTKLYGRSSGTETKDFDDIVNQFVWMENHARDAKTGLLYHGWDESREQKWANKETGKSPNFWSRAMGWYVMALVDVLDYIPRSHPRRNELITILQRTIPAIVKYQDPKSGCWYQVTNRLGDKGNYLEASGTGMFIYSIAKGVRLGYLPMSLLASARKGYDGMLKNFISTDAKGLIHLEKTVLVGGLGGTPYRDGSYEYYLSEPLRQDDLKGVGPFIMASVEMEIARPGDPAESNVGKGKTVAVDNYFNHEFRKGISGEQEPFHYTWDDRMHSGFFWWGSIFQNLGAKTATVLGAPTAASLKGVDVYIIVDPDTPKETAKPNYINDADINAIASWVQAGGTLVLMANDTSNCEHIHFNRLAARFGMQFLPKNRNMVQGTQWNQGTISLPAGNPIFPKTRTVYIKELAPIDIKAPAKAAVTDGGDVIIGVANVGKGTVFAVGDPWLYNEYVDGRRIPAKFENFRAAKELATWLLNQAKTASKSATSRR</sequence>
<keyword evidence="2" id="KW-0732">Signal</keyword>
<dbReference type="InterPro" id="IPR052043">
    <property type="entry name" value="PolySaccharide_Degr_Enz"/>
</dbReference>
<reference evidence="4" key="1">
    <citation type="journal article" date="2019" name="Int. J. Syst. Evol. Microbiol.">
        <title>The Global Catalogue of Microorganisms (GCM) 10K type strain sequencing project: providing services to taxonomists for standard genome sequencing and annotation.</title>
        <authorList>
            <consortium name="The Broad Institute Genomics Platform"/>
            <consortium name="The Broad Institute Genome Sequencing Center for Infectious Disease"/>
            <person name="Wu L."/>
            <person name="Ma J."/>
        </authorList>
    </citation>
    <scope>NUCLEOTIDE SEQUENCE [LARGE SCALE GENOMIC DNA]</scope>
    <source>
        <strain evidence="4">KCTC 52490</strain>
    </source>
</reference>
<dbReference type="InterPro" id="IPR008928">
    <property type="entry name" value="6-hairpin_glycosidase_sf"/>
</dbReference>
<comment type="caution">
    <text evidence="3">The sequence shown here is derived from an EMBL/GenBank/DDBJ whole genome shotgun (WGS) entry which is preliminary data.</text>
</comment>
<dbReference type="Gene3D" id="1.50.10.10">
    <property type="match status" value="1"/>
</dbReference>
<dbReference type="SUPFAM" id="SSF52317">
    <property type="entry name" value="Class I glutamine amidotransferase-like"/>
    <property type="match status" value="1"/>
</dbReference>
<dbReference type="Proteomes" id="UP001597512">
    <property type="component" value="Unassembled WGS sequence"/>
</dbReference>
<keyword evidence="4" id="KW-1185">Reference proteome</keyword>
<protein>
    <submittedName>
        <fullName evidence="3">Glycoside hydrolase family 88 protein</fullName>
    </submittedName>
</protein>
<gene>
    <name evidence="3" type="ORF">ACFS25_08080</name>
</gene>
<dbReference type="GO" id="GO:0016787">
    <property type="term" value="F:hydrolase activity"/>
    <property type="evidence" value="ECO:0007669"/>
    <property type="project" value="UniProtKB-KW"/>
</dbReference>
<dbReference type="RefSeq" id="WP_381498418.1">
    <property type="nucleotide sequence ID" value="NZ_JBHUOM010000002.1"/>
</dbReference>
<accession>A0ABW6AH01</accession>
<dbReference type="EMBL" id="JBHUOM010000002">
    <property type="protein sequence ID" value="MFD2933738.1"/>
    <property type="molecule type" value="Genomic_DNA"/>
</dbReference>
<name>A0ABW6AH01_9BACT</name>
<dbReference type="PANTHER" id="PTHR33886">
    <property type="entry name" value="UNSATURATED RHAMNOGALACTURONAN HYDROLASE (EUROFUNG)"/>
    <property type="match status" value="1"/>
</dbReference>
<organism evidence="3 4">
    <name type="scientific">Spirosoma flavum</name>
    <dbReference type="NCBI Taxonomy" id="2048557"/>
    <lineage>
        <taxon>Bacteria</taxon>
        <taxon>Pseudomonadati</taxon>
        <taxon>Bacteroidota</taxon>
        <taxon>Cytophagia</taxon>
        <taxon>Cytophagales</taxon>
        <taxon>Cytophagaceae</taxon>
        <taxon>Spirosoma</taxon>
    </lineage>
</organism>
<evidence type="ECO:0000313" key="4">
    <source>
        <dbReference type="Proteomes" id="UP001597512"/>
    </source>
</evidence>
<evidence type="ECO:0000313" key="3">
    <source>
        <dbReference type="EMBL" id="MFD2933738.1"/>
    </source>
</evidence>
<dbReference type="InterPro" id="IPR029062">
    <property type="entry name" value="Class_I_gatase-like"/>
</dbReference>
<dbReference type="Pfam" id="PF07470">
    <property type="entry name" value="Glyco_hydro_88"/>
    <property type="match status" value="1"/>
</dbReference>
<dbReference type="InterPro" id="IPR012341">
    <property type="entry name" value="6hp_glycosidase-like_sf"/>
</dbReference>
<dbReference type="Gene3D" id="3.40.50.880">
    <property type="match status" value="1"/>
</dbReference>
<keyword evidence="1 3" id="KW-0378">Hydrolase</keyword>